<evidence type="ECO:0000313" key="1">
    <source>
        <dbReference type="EMBL" id="CAK9018549.1"/>
    </source>
</evidence>
<name>A0ABP0JX31_9DINO</name>
<dbReference type="SUPFAM" id="SSF52799">
    <property type="entry name" value="(Phosphotyrosine protein) phosphatases II"/>
    <property type="match status" value="1"/>
</dbReference>
<dbReference type="Proteomes" id="UP001642464">
    <property type="component" value="Unassembled WGS sequence"/>
</dbReference>
<dbReference type="Gene3D" id="3.30.559.10">
    <property type="entry name" value="Chloramphenicol acetyltransferase-like domain"/>
    <property type="match status" value="1"/>
</dbReference>
<accession>A0ABP0JX31</accession>
<dbReference type="InterPro" id="IPR029021">
    <property type="entry name" value="Prot-tyrosine_phosphatase-like"/>
</dbReference>
<reference evidence="1 2" key="1">
    <citation type="submission" date="2024-02" db="EMBL/GenBank/DDBJ databases">
        <authorList>
            <person name="Chen Y."/>
            <person name="Shah S."/>
            <person name="Dougan E. K."/>
            <person name="Thang M."/>
            <person name="Chan C."/>
        </authorList>
    </citation>
    <scope>NUCLEOTIDE SEQUENCE [LARGE SCALE GENOMIC DNA]</scope>
</reference>
<comment type="caution">
    <text evidence="1">The sequence shown here is derived from an EMBL/GenBank/DDBJ whole genome shotgun (WGS) entry which is preliminary data.</text>
</comment>
<keyword evidence="2" id="KW-1185">Reference proteome</keyword>
<organism evidence="1 2">
    <name type="scientific">Durusdinium trenchii</name>
    <dbReference type="NCBI Taxonomy" id="1381693"/>
    <lineage>
        <taxon>Eukaryota</taxon>
        <taxon>Sar</taxon>
        <taxon>Alveolata</taxon>
        <taxon>Dinophyceae</taxon>
        <taxon>Suessiales</taxon>
        <taxon>Symbiodiniaceae</taxon>
        <taxon>Durusdinium</taxon>
    </lineage>
</organism>
<dbReference type="Gene3D" id="3.90.190.10">
    <property type="entry name" value="Protein tyrosine phosphatase superfamily"/>
    <property type="match status" value="1"/>
</dbReference>
<evidence type="ECO:0000313" key="2">
    <source>
        <dbReference type="Proteomes" id="UP001642464"/>
    </source>
</evidence>
<proteinExistence type="predicted"/>
<dbReference type="InterPro" id="IPR023213">
    <property type="entry name" value="CAT-like_dom_sf"/>
</dbReference>
<gene>
    <name evidence="1" type="ORF">SCF082_LOCUS14140</name>
</gene>
<sequence>MAVSRGMHWNVHESLNRRDIGRVLRLARCCLVTLIAWQLNFLFRGHVGQVFGRCKPRTTMLCYKELPLLDEESNSLFLLLRGMTTVSFCRPSPPPLRWLQRRLTAVVEKNPWLGGKLRRVEESVRLCFSEEVLDERNLALSVEVVEPMNITSSTPYEVISQRISGSPAEVRSGLVCLENSSEPLLRVSLSDGKLNEFALVVSISHIIADGHTYYKLFSMLTQDIPVVSLNPSRKLHFHRQRLAAVGESEYDFIYSPGYVLNCLGSKVLYGRPRCRAYLVDAQKMNDVKVREAETHHDLSFVSTNDVLTSVFARLIAARVCSMAVNFRHRLPGILEEDAGNYQGLLCLCPSDYASPGLVRTSLVRGKDTAVFRRCGREPAEPLPDFWETLSSRLAVITSWAFQGDPGLEGCEMILHLPHFDLDEVNSDMAVIFRPRAGQLAALLMLEQGLTFEEAWSLCERKRPIVYPNVGFQQQLRYLEKIMTKVVDFKACSESKKTSATELFRCYGRTGVVGVPGTFTGTTGFGAWLA</sequence>
<dbReference type="EMBL" id="CAXAMM010008824">
    <property type="protein sequence ID" value="CAK9018549.1"/>
    <property type="molecule type" value="Genomic_DNA"/>
</dbReference>
<protein>
    <submittedName>
        <fullName evidence="1">Malate dehydrogenase</fullName>
    </submittedName>
</protein>